<dbReference type="KEGG" id="mng:MNEG_14090"/>
<dbReference type="AlphaFoldDB" id="A0A0D2J1F3"/>
<keyword evidence="2" id="KW-0802">TPR repeat</keyword>
<dbReference type="PANTHER" id="PTHR22904:SF533">
    <property type="entry name" value="HSP70-HSP90 ORGANIZING PROTEIN 3"/>
    <property type="match status" value="1"/>
</dbReference>
<evidence type="ECO:0000256" key="1">
    <source>
        <dbReference type="ARBA" id="ARBA00022737"/>
    </source>
</evidence>
<gene>
    <name evidence="3" type="ORF">MNEG_14090</name>
</gene>
<protein>
    <submittedName>
        <fullName evidence="3">Uncharacterized protein</fullName>
    </submittedName>
</protein>
<keyword evidence="1" id="KW-0677">Repeat</keyword>
<dbReference type="InterPro" id="IPR011990">
    <property type="entry name" value="TPR-like_helical_dom_sf"/>
</dbReference>
<dbReference type="Gene3D" id="1.25.40.10">
    <property type="entry name" value="Tetratricopeptide repeat domain"/>
    <property type="match status" value="1"/>
</dbReference>
<evidence type="ECO:0000313" key="4">
    <source>
        <dbReference type="Proteomes" id="UP000054498"/>
    </source>
</evidence>
<reference evidence="3 4" key="1">
    <citation type="journal article" date="2013" name="BMC Genomics">
        <title>Reconstruction of the lipid metabolism for the microalga Monoraphidium neglectum from its genome sequence reveals characteristics suitable for biofuel production.</title>
        <authorList>
            <person name="Bogen C."/>
            <person name="Al-Dilaimi A."/>
            <person name="Albersmeier A."/>
            <person name="Wichmann J."/>
            <person name="Grundmann M."/>
            <person name="Rupp O."/>
            <person name="Lauersen K.J."/>
            <person name="Blifernez-Klassen O."/>
            <person name="Kalinowski J."/>
            <person name="Goesmann A."/>
            <person name="Mussgnug J.H."/>
            <person name="Kruse O."/>
        </authorList>
    </citation>
    <scope>NUCLEOTIDE SEQUENCE [LARGE SCALE GENOMIC DNA]</scope>
    <source>
        <strain evidence="3 4">SAG 48.87</strain>
    </source>
</reference>
<evidence type="ECO:0000256" key="2">
    <source>
        <dbReference type="ARBA" id="ARBA00022803"/>
    </source>
</evidence>
<dbReference type="EMBL" id="KK104467">
    <property type="protein sequence ID" value="KIY93872.1"/>
    <property type="molecule type" value="Genomic_DNA"/>
</dbReference>
<organism evidence="3 4">
    <name type="scientific">Monoraphidium neglectum</name>
    <dbReference type="NCBI Taxonomy" id="145388"/>
    <lineage>
        <taxon>Eukaryota</taxon>
        <taxon>Viridiplantae</taxon>
        <taxon>Chlorophyta</taxon>
        <taxon>core chlorophytes</taxon>
        <taxon>Chlorophyceae</taxon>
        <taxon>CS clade</taxon>
        <taxon>Sphaeropleales</taxon>
        <taxon>Selenastraceae</taxon>
        <taxon>Monoraphidium</taxon>
    </lineage>
</organism>
<dbReference type="SUPFAM" id="SSF48452">
    <property type="entry name" value="TPR-like"/>
    <property type="match status" value="1"/>
</dbReference>
<accession>A0A0D2J1F3</accession>
<dbReference type="PANTHER" id="PTHR22904">
    <property type="entry name" value="TPR REPEAT CONTAINING PROTEIN"/>
    <property type="match status" value="1"/>
</dbReference>
<name>A0A0D2J1F3_9CHLO</name>
<keyword evidence="4" id="KW-1185">Reference proteome</keyword>
<proteinExistence type="predicted"/>
<dbReference type="GeneID" id="25731618"/>
<dbReference type="RefSeq" id="XP_013892892.1">
    <property type="nucleotide sequence ID" value="XM_014037438.1"/>
</dbReference>
<dbReference type="GO" id="GO:0051879">
    <property type="term" value="F:Hsp90 protein binding"/>
    <property type="evidence" value="ECO:0007669"/>
    <property type="project" value="TreeGrafter"/>
</dbReference>
<dbReference type="Proteomes" id="UP000054498">
    <property type="component" value="Unassembled WGS sequence"/>
</dbReference>
<evidence type="ECO:0000313" key="3">
    <source>
        <dbReference type="EMBL" id="KIY93872.1"/>
    </source>
</evidence>
<sequence>MDAQVRQLKLEHLKRRAADALRRGNFRDACDGYTEALRLCPPADRAARRALLANRSAALLGAGRAADALQDARGTAAAAPGWAKARWREGRALGALGRWPEACHAYARAWDLSGGDPECAAALRSAAARLTRPQLADSLLSLLLPGSFGGDGADDVSAGAAQTVGACGGGASAAAAAVVDSEGRRLEGDAAGLRREAVREAMFLEVKEEGPGE</sequence>
<dbReference type="STRING" id="145388.A0A0D2J1F3"/>